<sequence length="157" mass="17616">MKYIIAKNKWILLGIILGAIAGYLYYHYVGCLSGTCAITSKPINSTLYGAVLGGLLFSMFKNKKKDTMNLKEIATDALIVDVRTPEEFNQGHFQGSINIPLQEIAQRADEIKNSQKPVIFCCRSGARSEQATTYFRNQGLDCYNGGSWQEVRDFFKL</sequence>
<evidence type="ECO:0000313" key="3">
    <source>
        <dbReference type="EMBL" id="ATA92016.1"/>
    </source>
</evidence>
<proteinExistence type="predicted"/>
<protein>
    <recommendedName>
        <fullName evidence="2">Rhodanese domain-containing protein</fullName>
    </recommendedName>
</protein>
<keyword evidence="1" id="KW-1133">Transmembrane helix</keyword>
<dbReference type="Proteomes" id="UP000243136">
    <property type="component" value="Chromosome"/>
</dbReference>
<keyword evidence="1" id="KW-0472">Membrane</keyword>
<dbReference type="SMART" id="SM00450">
    <property type="entry name" value="RHOD"/>
    <property type="match status" value="1"/>
</dbReference>
<dbReference type="Gene3D" id="3.40.250.10">
    <property type="entry name" value="Rhodanese-like domain"/>
    <property type="match status" value="1"/>
</dbReference>
<dbReference type="SUPFAM" id="SSF52821">
    <property type="entry name" value="Rhodanese/Cell cycle control phosphatase"/>
    <property type="match status" value="1"/>
</dbReference>
<dbReference type="AlphaFoldDB" id="A0A250G700"/>
<accession>A0A250G700</accession>
<feature type="transmembrane region" description="Helical" evidence="1">
    <location>
        <begin position="12"/>
        <end position="30"/>
    </location>
</feature>
<dbReference type="CDD" id="cd00158">
    <property type="entry name" value="RHOD"/>
    <property type="match status" value="1"/>
</dbReference>
<dbReference type="PROSITE" id="PS50206">
    <property type="entry name" value="RHODANESE_3"/>
    <property type="match status" value="1"/>
</dbReference>
<feature type="transmembrane region" description="Helical" evidence="1">
    <location>
        <begin position="42"/>
        <end position="60"/>
    </location>
</feature>
<dbReference type="InterPro" id="IPR036873">
    <property type="entry name" value="Rhodanese-like_dom_sf"/>
</dbReference>
<dbReference type="Pfam" id="PF19628">
    <property type="entry name" value="DUF6132"/>
    <property type="match status" value="1"/>
</dbReference>
<reference evidence="4" key="1">
    <citation type="submission" date="2017-06" db="EMBL/GenBank/DDBJ databases">
        <title>Capnocytophaga spp. assemblies.</title>
        <authorList>
            <person name="Gulvik C.A."/>
        </authorList>
    </citation>
    <scope>NUCLEOTIDE SEQUENCE [LARGE SCALE GENOMIC DNA]</scope>
    <source>
        <strain evidence="4">H5594</strain>
    </source>
</reference>
<keyword evidence="1" id="KW-0812">Transmembrane</keyword>
<gene>
    <name evidence="3" type="ORF">CGC56_07505</name>
</gene>
<dbReference type="PANTHER" id="PTHR43031:SF1">
    <property type="entry name" value="PYRIDINE NUCLEOTIDE-DISULPHIDE OXIDOREDUCTASE"/>
    <property type="match status" value="1"/>
</dbReference>
<dbReference type="InterPro" id="IPR045764">
    <property type="entry name" value="DUF6132"/>
</dbReference>
<dbReference type="Pfam" id="PF00581">
    <property type="entry name" value="Rhodanese"/>
    <property type="match status" value="1"/>
</dbReference>
<feature type="domain" description="Rhodanese" evidence="2">
    <location>
        <begin position="73"/>
        <end position="156"/>
    </location>
</feature>
<evidence type="ECO:0000313" key="4">
    <source>
        <dbReference type="Proteomes" id="UP000243136"/>
    </source>
</evidence>
<dbReference type="InterPro" id="IPR001763">
    <property type="entry name" value="Rhodanese-like_dom"/>
</dbReference>
<evidence type="ECO:0000256" key="1">
    <source>
        <dbReference type="SAM" id="Phobius"/>
    </source>
</evidence>
<name>A0A250G700_9FLAO</name>
<evidence type="ECO:0000259" key="2">
    <source>
        <dbReference type="PROSITE" id="PS50206"/>
    </source>
</evidence>
<dbReference type="EMBL" id="CP022388">
    <property type="protein sequence ID" value="ATA92016.1"/>
    <property type="molecule type" value="Genomic_DNA"/>
</dbReference>
<organism evidence="3 4">
    <name type="scientific">Capnocytophaga canimorsus</name>
    <dbReference type="NCBI Taxonomy" id="28188"/>
    <lineage>
        <taxon>Bacteria</taxon>
        <taxon>Pseudomonadati</taxon>
        <taxon>Bacteroidota</taxon>
        <taxon>Flavobacteriia</taxon>
        <taxon>Flavobacteriales</taxon>
        <taxon>Flavobacteriaceae</taxon>
        <taxon>Capnocytophaga</taxon>
    </lineage>
</organism>
<dbReference type="InterPro" id="IPR050229">
    <property type="entry name" value="GlpE_sulfurtransferase"/>
</dbReference>
<dbReference type="PANTHER" id="PTHR43031">
    <property type="entry name" value="FAD-DEPENDENT OXIDOREDUCTASE"/>
    <property type="match status" value="1"/>
</dbReference>
<dbReference type="RefSeq" id="WP_095917380.1">
    <property type="nucleotide sequence ID" value="NZ_CP022388.1"/>
</dbReference>